<gene>
    <name evidence="2" type="ORF">NIES267_38550</name>
</gene>
<organism evidence="2 3">
    <name type="scientific">Calothrix parasitica NIES-267</name>
    <dbReference type="NCBI Taxonomy" id="1973488"/>
    <lineage>
        <taxon>Bacteria</taxon>
        <taxon>Bacillati</taxon>
        <taxon>Cyanobacteriota</taxon>
        <taxon>Cyanophyceae</taxon>
        <taxon>Nostocales</taxon>
        <taxon>Calotrichaceae</taxon>
        <taxon>Calothrix</taxon>
    </lineage>
</organism>
<dbReference type="InterPro" id="IPR049241">
    <property type="entry name" value="DUF6876"/>
</dbReference>
<evidence type="ECO:0000259" key="1">
    <source>
        <dbReference type="Pfam" id="PF21781"/>
    </source>
</evidence>
<accession>A0A1Z4LSZ5</accession>
<reference evidence="2 3" key="1">
    <citation type="submission" date="2017-06" db="EMBL/GenBank/DDBJ databases">
        <title>Genome sequencing of cyanobaciteial culture collection at National Institute for Environmental Studies (NIES).</title>
        <authorList>
            <person name="Hirose Y."/>
            <person name="Shimura Y."/>
            <person name="Fujisawa T."/>
            <person name="Nakamura Y."/>
            <person name="Kawachi M."/>
        </authorList>
    </citation>
    <scope>NUCLEOTIDE SEQUENCE [LARGE SCALE GENOMIC DNA]</scope>
    <source>
        <strain evidence="2 3">NIES-267</strain>
    </source>
</reference>
<dbReference type="Proteomes" id="UP000218418">
    <property type="component" value="Chromosome"/>
</dbReference>
<name>A0A1Z4LSZ5_9CYAN</name>
<evidence type="ECO:0000313" key="3">
    <source>
        <dbReference type="Proteomes" id="UP000218418"/>
    </source>
</evidence>
<dbReference type="OrthoDB" id="1255124at2"/>
<proteinExistence type="predicted"/>
<dbReference type="EMBL" id="AP018227">
    <property type="protein sequence ID" value="BAY84359.1"/>
    <property type="molecule type" value="Genomic_DNA"/>
</dbReference>
<keyword evidence="3" id="KW-1185">Reference proteome</keyword>
<sequence>MKTSQEIASELKQFYGSATLYKHWLGLKYTEGIQYLAQEANCYWLLDAIASHQTKQFLSNPQLREFQIWHLQVQDNSGVLVCEWDTNQEVLRQEIEYTDFPLSHIKLYLVEKVLMLPNEY</sequence>
<protein>
    <recommendedName>
        <fullName evidence="1">DUF6876 domain-containing protein</fullName>
    </recommendedName>
</protein>
<dbReference type="AlphaFoldDB" id="A0A1Z4LSZ5"/>
<feature type="domain" description="DUF6876" evidence="1">
    <location>
        <begin position="6"/>
        <end position="120"/>
    </location>
</feature>
<evidence type="ECO:0000313" key="2">
    <source>
        <dbReference type="EMBL" id="BAY84359.1"/>
    </source>
</evidence>
<dbReference type="Pfam" id="PF21781">
    <property type="entry name" value="DUF6876"/>
    <property type="match status" value="1"/>
</dbReference>